<dbReference type="EMBL" id="JAVRAA010000012">
    <property type="protein sequence ID" value="MDT0339356.1"/>
    <property type="molecule type" value="Genomic_DNA"/>
</dbReference>
<accession>A0AAE4GC62</accession>
<gene>
    <name evidence="1" type="ORF">RJN63_21150</name>
</gene>
<sequence>MTSIKIELDRAILGQVPGKLSNFSTVLDKFVQRAATEAGRTMKLEAPKALTTLTNSVVVEREASGSYLVRPTANYAAAVNAGARPHKPPLMPLVLWLKYTKRVSDQHELQRRARGLQRAIARNGTRANPFLQRTAAASQSRAMQLMRQGVAQAASEAFST</sequence>
<comment type="caution">
    <text evidence="1">The sequence shown here is derived from an EMBL/GenBank/DDBJ whole genome shotgun (WGS) entry which is preliminary data.</text>
</comment>
<organism evidence="1">
    <name type="scientific">Herbaspirillum huttiense subsp. nephrolepidis</name>
    <dbReference type="NCBI Taxonomy" id="3075126"/>
    <lineage>
        <taxon>Bacteria</taxon>
        <taxon>Pseudomonadati</taxon>
        <taxon>Pseudomonadota</taxon>
        <taxon>Betaproteobacteria</taxon>
        <taxon>Burkholderiales</taxon>
        <taxon>Oxalobacteraceae</taxon>
        <taxon>Herbaspirillum</taxon>
    </lineage>
</organism>
<evidence type="ECO:0000313" key="1">
    <source>
        <dbReference type="EMBL" id="MDT0339356.1"/>
    </source>
</evidence>
<evidence type="ECO:0008006" key="2">
    <source>
        <dbReference type="Google" id="ProtNLM"/>
    </source>
</evidence>
<reference evidence="1" key="1">
    <citation type="submission" date="2023-02" db="EMBL/GenBank/DDBJ databases">
        <title>Description of Herbaspirillum huttiense subsp. nephrolepsisexaltata and Herbaspirillum huttiense subsp. lycopersicon.</title>
        <authorList>
            <person name="Poudel M."/>
            <person name="Sharma A."/>
            <person name="Goss E."/>
            <person name="Tapia J.H."/>
            <person name="Harmon C.M."/>
            <person name="Jones J.B."/>
        </authorList>
    </citation>
    <scope>NUCLEOTIDE SEQUENCE</scope>
    <source>
        <strain evidence="1">NC40101</strain>
    </source>
</reference>
<name>A0AAE4GC62_9BURK</name>
<proteinExistence type="predicted"/>
<dbReference type="RefSeq" id="WP_310835920.1">
    <property type="nucleotide sequence ID" value="NZ_JAVLSM010000002.1"/>
</dbReference>
<protein>
    <recommendedName>
        <fullName evidence="2">HK97 gp10 family phage protein</fullName>
    </recommendedName>
</protein>
<dbReference type="AlphaFoldDB" id="A0AAE4GC62"/>